<evidence type="ECO:0000313" key="3">
    <source>
        <dbReference type="Proteomes" id="UP000275281"/>
    </source>
</evidence>
<comment type="caution">
    <text evidence="2">The sequence shown here is derived from an EMBL/GenBank/DDBJ whole genome shotgun (WGS) entry which is preliminary data.</text>
</comment>
<dbReference type="SMART" id="SM00860">
    <property type="entry name" value="SMI1_KNR4"/>
    <property type="match status" value="1"/>
</dbReference>
<dbReference type="AlphaFoldDB" id="A0A3N5XZB7"/>
<dbReference type="RefSeq" id="WP_124028710.1">
    <property type="nucleotide sequence ID" value="NZ_JBHRSN010000007.1"/>
</dbReference>
<dbReference type="Pfam" id="PF14567">
    <property type="entry name" value="SUKH_5"/>
    <property type="match status" value="1"/>
</dbReference>
<keyword evidence="3" id="KW-1185">Reference proteome</keyword>
<organism evidence="2 3">
    <name type="scientific">Alteromonas sediminis</name>
    <dbReference type="NCBI Taxonomy" id="2259342"/>
    <lineage>
        <taxon>Bacteria</taxon>
        <taxon>Pseudomonadati</taxon>
        <taxon>Pseudomonadota</taxon>
        <taxon>Gammaproteobacteria</taxon>
        <taxon>Alteromonadales</taxon>
        <taxon>Alteromonadaceae</taxon>
        <taxon>Alteromonas/Salinimonas group</taxon>
        <taxon>Alteromonas</taxon>
    </lineage>
</organism>
<dbReference type="InterPro" id="IPR037883">
    <property type="entry name" value="Knr4/Smi1-like_sf"/>
</dbReference>
<dbReference type="EMBL" id="RPOK01000004">
    <property type="protein sequence ID" value="RPJ66080.1"/>
    <property type="molecule type" value="Genomic_DNA"/>
</dbReference>
<dbReference type="Gene3D" id="3.40.1580.10">
    <property type="entry name" value="SMI1/KNR4-like"/>
    <property type="match status" value="1"/>
</dbReference>
<reference evidence="2 3" key="1">
    <citation type="submission" date="2018-11" db="EMBL/GenBank/DDBJ databases">
        <authorList>
            <person name="Ye M.-Q."/>
            <person name="Du Z.-J."/>
        </authorList>
    </citation>
    <scope>NUCLEOTIDE SEQUENCE [LARGE SCALE GENOMIC DNA]</scope>
    <source>
        <strain evidence="2 3">U0105</strain>
    </source>
</reference>
<dbReference type="SUPFAM" id="SSF160631">
    <property type="entry name" value="SMI1/KNR4-like"/>
    <property type="match status" value="1"/>
</dbReference>
<protein>
    <submittedName>
        <fullName evidence="2">SMI1/KNR4 family protein</fullName>
    </submittedName>
</protein>
<gene>
    <name evidence="2" type="ORF">DRW07_14875</name>
</gene>
<accession>A0A3N5XZB7</accession>
<proteinExistence type="predicted"/>
<dbReference type="InterPro" id="IPR018958">
    <property type="entry name" value="Knr4/Smi1-like_dom"/>
</dbReference>
<name>A0A3N5XZB7_9ALTE</name>
<sequence length="128" mass="14857">MDEFPIVPPTDNEIDEAQEKLNFKFPPEYIEFLKSGYDLGDIPIDALEIVDPPSYADIYIATKEAHERDGFPKTGLPICKDNGDYYYLNELGEVVYWSHNGSTDEKWTNVIVWRDSMIREFEGDKLEE</sequence>
<feature type="domain" description="Knr4/Smi1-like" evidence="1">
    <location>
        <begin position="8"/>
        <end position="120"/>
    </location>
</feature>
<dbReference type="Proteomes" id="UP000275281">
    <property type="component" value="Unassembled WGS sequence"/>
</dbReference>
<dbReference type="OrthoDB" id="8456590at2"/>
<evidence type="ECO:0000259" key="1">
    <source>
        <dbReference type="SMART" id="SM00860"/>
    </source>
</evidence>
<evidence type="ECO:0000313" key="2">
    <source>
        <dbReference type="EMBL" id="RPJ66080.1"/>
    </source>
</evidence>